<dbReference type="PhylomeDB" id="A0A0G4G5Y0"/>
<keyword evidence="1" id="KW-0677">Repeat</keyword>
<dbReference type="PANTHER" id="PTHR24189">
    <property type="entry name" value="MYOTROPHIN"/>
    <property type="match status" value="1"/>
</dbReference>
<protein>
    <submittedName>
        <fullName evidence="3">Uncharacterized protein</fullName>
    </submittedName>
</protein>
<gene>
    <name evidence="3" type="ORF">Vbra_17140</name>
</gene>
<dbReference type="AlphaFoldDB" id="A0A0G4G5Y0"/>
<dbReference type="InterPro" id="IPR036770">
    <property type="entry name" value="Ankyrin_rpt-contain_sf"/>
</dbReference>
<sequence length="406" mass="44244">MASGSAEGQQSVDCLRLEDIDIRHRDHHGTGHATQQSIYSQQLTEGIIRRAFADPRQVTDLVRNGADPDSEPRLRRRGSGANGRAYRLLCLAIDNWSDNTMPIQAADSTGRLSPVVLPMWSSPELEAAILNALIDGGADMNEPTFWDSQPIRMAIRGGNESAMRVLLARGAAVRPPRGLPFRLVMELPRPIPDRVGHQVPMAYEQRLLSVYRRLIQHDATLATEQDAGGYNLIHKAASDELGRYSQAFIDSYLDLLVDNGANVTAVDAADWTPLELAADAGSPCVIDYLGRHAPSSDINRGTPGDPNETPLYFAADRLDASIALSQDPVDIGQHLRDRATSKIPLYEASVRSLLRSGADVGQMPTDTELDRRRRDLVLPQCTAVLNTDVHTGAMAASTPPLPLSGR</sequence>
<dbReference type="Proteomes" id="UP000041254">
    <property type="component" value="Unassembled WGS sequence"/>
</dbReference>
<dbReference type="VEuPathDB" id="CryptoDB:Vbra_17140"/>
<dbReference type="PANTHER" id="PTHR24189:SF50">
    <property type="entry name" value="ANKYRIN REPEAT AND SOCS BOX PROTEIN 2"/>
    <property type="match status" value="1"/>
</dbReference>
<dbReference type="EMBL" id="CDMY01000571">
    <property type="protein sequence ID" value="CEM23807.1"/>
    <property type="molecule type" value="Genomic_DNA"/>
</dbReference>
<evidence type="ECO:0000313" key="4">
    <source>
        <dbReference type="Proteomes" id="UP000041254"/>
    </source>
</evidence>
<accession>A0A0G4G5Y0</accession>
<reference evidence="3 4" key="1">
    <citation type="submission" date="2014-11" db="EMBL/GenBank/DDBJ databases">
        <authorList>
            <person name="Zhu J."/>
            <person name="Qi W."/>
            <person name="Song R."/>
        </authorList>
    </citation>
    <scope>NUCLEOTIDE SEQUENCE [LARGE SCALE GENOMIC DNA]</scope>
</reference>
<evidence type="ECO:0000256" key="1">
    <source>
        <dbReference type="ARBA" id="ARBA00022737"/>
    </source>
</evidence>
<evidence type="ECO:0000313" key="3">
    <source>
        <dbReference type="EMBL" id="CEM23807.1"/>
    </source>
</evidence>
<keyword evidence="2" id="KW-0040">ANK repeat</keyword>
<keyword evidence="4" id="KW-1185">Reference proteome</keyword>
<dbReference type="InParanoid" id="A0A0G4G5Y0"/>
<dbReference type="InterPro" id="IPR050745">
    <property type="entry name" value="Multifunctional_regulatory"/>
</dbReference>
<dbReference type="SUPFAM" id="SSF48403">
    <property type="entry name" value="Ankyrin repeat"/>
    <property type="match status" value="1"/>
</dbReference>
<organism evidence="3 4">
    <name type="scientific">Vitrella brassicaformis (strain CCMP3155)</name>
    <dbReference type="NCBI Taxonomy" id="1169540"/>
    <lineage>
        <taxon>Eukaryota</taxon>
        <taxon>Sar</taxon>
        <taxon>Alveolata</taxon>
        <taxon>Colpodellida</taxon>
        <taxon>Vitrellaceae</taxon>
        <taxon>Vitrella</taxon>
    </lineage>
</organism>
<dbReference type="Gene3D" id="1.25.40.20">
    <property type="entry name" value="Ankyrin repeat-containing domain"/>
    <property type="match status" value="2"/>
</dbReference>
<proteinExistence type="predicted"/>
<name>A0A0G4G5Y0_VITBC</name>
<evidence type="ECO:0000256" key="2">
    <source>
        <dbReference type="ARBA" id="ARBA00023043"/>
    </source>
</evidence>